<dbReference type="PROSITE" id="PS00076">
    <property type="entry name" value="PYRIDINE_REDOX_1"/>
    <property type="match status" value="1"/>
</dbReference>
<dbReference type="InterPro" id="IPR012999">
    <property type="entry name" value="Pyr_OxRdtase_I_AS"/>
</dbReference>
<protein>
    <recommendedName>
        <fullName evidence="4 13">Dihydrolipoyl dehydrogenase</fullName>
        <ecNumber evidence="3 13">1.8.1.4</ecNumber>
    </recommendedName>
</protein>
<keyword evidence="10" id="KW-1015">Disulfide bond</keyword>
<evidence type="ECO:0000256" key="1">
    <source>
        <dbReference type="ARBA" id="ARBA00004496"/>
    </source>
</evidence>
<evidence type="ECO:0000313" key="17">
    <source>
        <dbReference type="Proteomes" id="UP001441944"/>
    </source>
</evidence>
<comment type="catalytic activity">
    <reaction evidence="12 13">
        <text>N(6)-[(R)-dihydrolipoyl]-L-lysyl-[protein] + NAD(+) = N(6)-[(R)-lipoyl]-L-lysyl-[protein] + NADH + H(+)</text>
        <dbReference type="Rhea" id="RHEA:15045"/>
        <dbReference type="Rhea" id="RHEA-COMP:10474"/>
        <dbReference type="Rhea" id="RHEA-COMP:10475"/>
        <dbReference type="ChEBI" id="CHEBI:15378"/>
        <dbReference type="ChEBI" id="CHEBI:57540"/>
        <dbReference type="ChEBI" id="CHEBI:57945"/>
        <dbReference type="ChEBI" id="CHEBI:83099"/>
        <dbReference type="ChEBI" id="CHEBI:83100"/>
        <dbReference type="EC" id="1.8.1.4"/>
    </reaction>
</comment>
<keyword evidence="6 13" id="KW-0285">Flavoprotein</keyword>
<dbReference type="SUPFAM" id="SSF55424">
    <property type="entry name" value="FAD/NAD-linked reductases, dimerisation (C-terminal) domain"/>
    <property type="match status" value="1"/>
</dbReference>
<evidence type="ECO:0000256" key="5">
    <source>
        <dbReference type="ARBA" id="ARBA00022490"/>
    </source>
</evidence>
<evidence type="ECO:0000256" key="7">
    <source>
        <dbReference type="ARBA" id="ARBA00022827"/>
    </source>
</evidence>
<evidence type="ECO:0000256" key="2">
    <source>
        <dbReference type="ARBA" id="ARBA00007532"/>
    </source>
</evidence>
<dbReference type="PIRSF" id="PIRSF000350">
    <property type="entry name" value="Mercury_reductase_MerA"/>
    <property type="match status" value="1"/>
</dbReference>
<feature type="domain" description="Pyridine nucleotide-disulphide oxidoreductase dimerisation" evidence="14">
    <location>
        <begin position="345"/>
        <end position="453"/>
    </location>
</feature>
<dbReference type="PRINTS" id="PR00411">
    <property type="entry name" value="PNDRDTASEI"/>
</dbReference>
<evidence type="ECO:0000256" key="12">
    <source>
        <dbReference type="ARBA" id="ARBA00049187"/>
    </source>
</evidence>
<comment type="subcellular location">
    <subcellularLocation>
        <location evidence="1">Cytoplasm</location>
    </subcellularLocation>
</comment>
<dbReference type="PANTHER" id="PTHR22912:SF217">
    <property type="entry name" value="DIHYDROLIPOYL DEHYDROGENASE"/>
    <property type="match status" value="1"/>
</dbReference>
<dbReference type="InterPro" id="IPR006258">
    <property type="entry name" value="Lipoamide_DH"/>
</dbReference>
<organism evidence="16 17">
    <name type="scientific">Pseudophaeobacter arcticus</name>
    <dbReference type="NCBI Taxonomy" id="385492"/>
    <lineage>
        <taxon>Bacteria</taxon>
        <taxon>Pseudomonadati</taxon>
        <taxon>Pseudomonadota</taxon>
        <taxon>Alphaproteobacteria</taxon>
        <taxon>Rhodobacterales</taxon>
        <taxon>Paracoccaceae</taxon>
        <taxon>Pseudophaeobacter</taxon>
    </lineage>
</organism>
<evidence type="ECO:0000313" key="16">
    <source>
        <dbReference type="EMBL" id="GAA6197309.1"/>
    </source>
</evidence>
<comment type="cofactor">
    <cofactor evidence="13">
        <name>FAD</name>
        <dbReference type="ChEBI" id="CHEBI:57692"/>
    </cofactor>
    <text evidence="13">Binds 1 FAD per subunit.</text>
</comment>
<dbReference type="InterPro" id="IPR004099">
    <property type="entry name" value="Pyr_nucl-diS_OxRdtase_dimer"/>
</dbReference>
<evidence type="ECO:0000256" key="8">
    <source>
        <dbReference type="ARBA" id="ARBA00023002"/>
    </source>
</evidence>
<evidence type="ECO:0000259" key="14">
    <source>
        <dbReference type="Pfam" id="PF02852"/>
    </source>
</evidence>
<dbReference type="Gene3D" id="3.50.50.60">
    <property type="entry name" value="FAD/NAD(P)-binding domain"/>
    <property type="match status" value="2"/>
</dbReference>
<dbReference type="Pfam" id="PF02852">
    <property type="entry name" value="Pyr_redox_dim"/>
    <property type="match status" value="1"/>
</dbReference>
<reference evidence="16 17" key="1">
    <citation type="submission" date="2024-04" db="EMBL/GenBank/DDBJ databases">
        <title>Draft genome sequence of Pseudophaeobacter arcticus NBRC 116598.</title>
        <authorList>
            <person name="Miyakawa T."/>
            <person name="Kusuya Y."/>
            <person name="Miura T."/>
        </authorList>
    </citation>
    <scope>NUCLEOTIDE SEQUENCE [LARGE SCALE GENOMIC DNA]</scope>
    <source>
        <strain evidence="16 17">SU-CL00105</strain>
    </source>
</reference>
<dbReference type="SUPFAM" id="SSF51905">
    <property type="entry name" value="FAD/NAD(P)-binding domain"/>
    <property type="match status" value="1"/>
</dbReference>
<dbReference type="EC" id="1.8.1.4" evidence="3 13"/>
<accession>A0ABQ0ANA3</accession>
<dbReference type="Proteomes" id="UP001441944">
    <property type="component" value="Unassembled WGS sequence"/>
</dbReference>
<dbReference type="InterPro" id="IPR001100">
    <property type="entry name" value="Pyr_nuc-diS_OxRdtase"/>
</dbReference>
<dbReference type="InterPro" id="IPR036188">
    <property type="entry name" value="FAD/NAD-bd_sf"/>
</dbReference>
<gene>
    <name evidence="16" type="primary">lpdA_2</name>
    <name evidence="16" type="ORF">NBRC116598_27530</name>
</gene>
<dbReference type="EMBL" id="BAABWU010000011">
    <property type="protein sequence ID" value="GAA6197309.1"/>
    <property type="molecule type" value="Genomic_DNA"/>
</dbReference>
<comment type="miscellaneous">
    <text evidence="13">The active site is a redox-active disulfide bond.</text>
</comment>
<keyword evidence="5" id="KW-0963">Cytoplasm</keyword>
<evidence type="ECO:0000256" key="6">
    <source>
        <dbReference type="ARBA" id="ARBA00022630"/>
    </source>
</evidence>
<evidence type="ECO:0000256" key="3">
    <source>
        <dbReference type="ARBA" id="ARBA00012608"/>
    </source>
</evidence>
<dbReference type="Gene3D" id="3.30.390.30">
    <property type="match status" value="1"/>
</dbReference>
<dbReference type="NCBIfam" id="TIGR01350">
    <property type="entry name" value="lipoamide_DH"/>
    <property type="match status" value="1"/>
</dbReference>
<comment type="caution">
    <text evidence="16">The sequence shown here is derived from an EMBL/GenBank/DDBJ whole genome shotgun (WGS) entry which is preliminary data.</text>
</comment>
<dbReference type="InterPro" id="IPR050151">
    <property type="entry name" value="Class-I_Pyr_Nuc-Dis_Oxidored"/>
</dbReference>
<feature type="domain" description="FAD/NAD(P)-binding" evidence="15">
    <location>
        <begin position="6"/>
        <end position="325"/>
    </location>
</feature>
<dbReference type="Pfam" id="PF07992">
    <property type="entry name" value="Pyr_redox_2"/>
    <property type="match status" value="1"/>
</dbReference>
<name>A0ABQ0ANA3_9RHOB</name>
<dbReference type="PANTHER" id="PTHR22912">
    <property type="entry name" value="DISULFIDE OXIDOREDUCTASE"/>
    <property type="match status" value="1"/>
</dbReference>
<comment type="similarity">
    <text evidence="2 13">Belongs to the class-I pyridine nucleotide-disulfide oxidoreductase family.</text>
</comment>
<dbReference type="InterPro" id="IPR016156">
    <property type="entry name" value="FAD/NAD-linked_Rdtase_dimer_sf"/>
</dbReference>
<evidence type="ECO:0000256" key="10">
    <source>
        <dbReference type="ARBA" id="ARBA00023157"/>
    </source>
</evidence>
<keyword evidence="17" id="KW-1185">Reference proteome</keyword>
<evidence type="ECO:0000256" key="11">
    <source>
        <dbReference type="ARBA" id="ARBA00023284"/>
    </source>
</evidence>
<evidence type="ECO:0000256" key="9">
    <source>
        <dbReference type="ARBA" id="ARBA00023027"/>
    </source>
</evidence>
<dbReference type="PRINTS" id="PR00368">
    <property type="entry name" value="FADPNR"/>
</dbReference>
<dbReference type="RefSeq" id="WP_353400917.1">
    <property type="nucleotide sequence ID" value="NZ_BAABWU010000011.1"/>
</dbReference>
<dbReference type="InterPro" id="IPR023753">
    <property type="entry name" value="FAD/NAD-binding_dom"/>
</dbReference>
<keyword evidence="9 13" id="KW-0520">NAD</keyword>
<keyword evidence="11 13" id="KW-0676">Redox-active center</keyword>
<evidence type="ECO:0000256" key="13">
    <source>
        <dbReference type="RuleBase" id="RU003692"/>
    </source>
</evidence>
<keyword evidence="7 13" id="KW-0274">FAD</keyword>
<evidence type="ECO:0000256" key="4">
    <source>
        <dbReference type="ARBA" id="ARBA00016961"/>
    </source>
</evidence>
<proteinExistence type="inferred from homology"/>
<keyword evidence="8 13" id="KW-0560">Oxidoreductase</keyword>
<sequence>MAAETYDVIVIGAGPGGYVAAIRSAQLGLKTAIIERENLGGICLNWGCIPTKALLRSSEVFHLMERAKEFGLGADNITYDLDAVVKRSRGVAKQLSSGIGHLMKKNKITVVMGEATIPAKGKVSVKTDKGTQELSAKNIILATGARARELPGLEGDGHLVWTYRDALVPPRMPKRLLVIGSGAIGIEFASFYNTLGADTTVVEVMDRVLPVEDEEISAFARKAFVKQGMKIMEKAMVKQLDRGKDTVTAHIESGGKVEKVDFDTVISAVGIVGNVEGLGLEALGVKIDRTHVVTDAYCRTGVEGLYAIGDIAGAPWLAHKASHEGVMVADLIGGKHAHPVKPESIAGCTYCQPQVASVGYTEAKAKELGYDIKVGRFPFIGNGKAIALGEAEGMIKTVFDAKTGELLGAHMVGAEVTELIQGYVVGRQLETTEEDLMNTVFPHPTLSEMMHESVLDAFDRVIHM</sequence>
<evidence type="ECO:0000259" key="15">
    <source>
        <dbReference type="Pfam" id="PF07992"/>
    </source>
</evidence>